<evidence type="ECO:0000259" key="2">
    <source>
        <dbReference type="Pfam" id="PF02775"/>
    </source>
</evidence>
<feature type="domain" description="Thiamine pyrophosphate enzyme TPP-binding" evidence="2">
    <location>
        <begin position="66"/>
        <end position="212"/>
    </location>
</feature>
<name>A0A855XCP8_9BACT</name>
<comment type="caution">
    <text evidence="3">The sequence shown here is derived from an EMBL/GenBank/DDBJ whole genome shotgun (WGS) entry which is preliminary data.</text>
</comment>
<dbReference type="Pfam" id="PF02775">
    <property type="entry name" value="TPP_enzyme_C"/>
    <property type="match status" value="1"/>
</dbReference>
<accession>A0A855XCP8</accession>
<protein>
    <submittedName>
        <fullName evidence="3">2-oxoacid:ferredoxin oxidoreductase subunit beta</fullName>
    </submittedName>
</protein>
<dbReference type="InterPro" id="IPR029061">
    <property type="entry name" value="THDP-binding"/>
</dbReference>
<dbReference type="SUPFAM" id="SSF52518">
    <property type="entry name" value="Thiamin diphosphate-binding fold (THDP-binding)"/>
    <property type="match status" value="1"/>
</dbReference>
<gene>
    <name evidence="3" type="ORF">C3F09_01655</name>
</gene>
<keyword evidence="1" id="KW-0560">Oxidoreductase</keyword>
<dbReference type="CDD" id="cd03375">
    <property type="entry name" value="TPP_OGFOR"/>
    <property type="match status" value="1"/>
</dbReference>
<proteinExistence type="predicted"/>
<evidence type="ECO:0000256" key="1">
    <source>
        <dbReference type="ARBA" id="ARBA00023002"/>
    </source>
</evidence>
<dbReference type="GO" id="GO:0030976">
    <property type="term" value="F:thiamine pyrophosphate binding"/>
    <property type="evidence" value="ECO:0007669"/>
    <property type="project" value="InterPro"/>
</dbReference>
<evidence type="ECO:0000313" key="3">
    <source>
        <dbReference type="EMBL" id="PWB75843.1"/>
    </source>
</evidence>
<dbReference type="PANTHER" id="PTHR48084:SF1">
    <property type="entry name" value="2-OXOGLUTARATE SYNTHASE SUBUNIT KORB"/>
    <property type="match status" value="1"/>
</dbReference>
<organism evidence="3 4">
    <name type="scientific">candidate division GN15 bacterium</name>
    <dbReference type="NCBI Taxonomy" id="2072418"/>
    <lineage>
        <taxon>Bacteria</taxon>
        <taxon>candidate division GN15</taxon>
    </lineage>
</organism>
<dbReference type="GO" id="GO:0016625">
    <property type="term" value="F:oxidoreductase activity, acting on the aldehyde or oxo group of donors, iron-sulfur protein as acceptor"/>
    <property type="evidence" value="ECO:0007669"/>
    <property type="project" value="UniProtKB-ARBA"/>
</dbReference>
<dbReference type="AlphaFoldDB" id="A0A855XCP8"/>
<evidence type="ECO:0000313" key="4">
    <source>
        <dbReference type="Proteomes" id="UP000250918"/>
    </source>
</evidence>
<dbReference type="Proteomes" id="UP000250918">
    <property type="component" value="Unassembled WGS sequence"/>
</dbReference>
<dbReference type="InterPro" id="IPR051457">
    <property type="entry name" value="2-oxoacid:Fd_oxidoreductase"/>
</dbReference>
<dbReference type="Gene3D" id="3.40.50.970">
    <property type="match status" value="1"/>
</dbReference>
<reference evidence="3 4" key="1">
    <citation type="journal article" date="2018" name="ISME J.">
        <title>A methanotrophic archaeon couples anaerobic oxidation of methane to Fe(III) reduction.</title>
        <authorList>
            <person name="Cai C."/>
            <person name="Leu A.O."/>
            <person name="Xie G.J."/>
            <person name="Guo J."/>
            <person name="Feng Y."/>
            <person name="Zhao J.X."/>
            <person name="Tyson G.W."/>
            <person name="Yuan Z."/>
            <person name="Hu S."/>
        </authorList>
    </citation>
    <scope>NUCLEOTIDE SEQUENCE [LARGE SCALE GENOMIC DNA]</scope>
    <source>
        <strain evidence="3">FeB_12</strain>
    </source>
</reference>
<dbReference type="InterPro" id="IPR011766">
    <property type="entry name" value="TPP_enzyme_TPP-bd"/>
</dbReference>
<sequence>MAVTTTTTTTAEKQKSDVILQYLRPRKKFPSVWCAGCGNGIVMSALIRAIDRLAIPKDNIIMVSGIGCTSRMPVYLDFNSLHTAHGRALAFATGAKFAQPHMKVIVITGDGDALAIGGNHFIHACRRNIDITCILINNQIYGMTGGQGSPTTPSGAFSSTTPYGNVEKQFDPCSLAIAAGASFVGRHTVHHAAQLEKMIMQAIEHHGFSLVEAISNCHTYYGRLNRSGDAVAMIKGFKENAVMVAKAKEMSPEDLRGKHVVGVLHEIEKTEFCDEYQLMVDRLKGGQR</sequence>
<dbReference type="GO" id="GO:0045333">
    <property type="term" value="P:cellular respiration"/>
    <property type="evidence" value="ECO:0007669"/>
    <property type="project" value="UniProtKB-ARBA"/>
</dbReference>
<dbReference type="EMBL" id="PQAP01000007">
    <property type="protein sequence ID" value="PWB75843.1"/>
    <property type="molecule type" value="Genomic_DNA"/>
</dbReference>
<dbReference type="PANTHER" id="PTHR48084">
    <property type="entry name" value="2-OXOGLUTARATE OXIDOREDUCTASE SUBUNIT KORB-RELATED"/>
    <property type="match status" value="1"/>
</dbReference>